<evidence type="ECO:0000256" key="4">
    <source>
        <dbReference type="ARBA" id="ARBA00023002"/>
    </source>
</evidence>
<dbReference type="InterPro" id="IPR036188">
    <property type="entry name" value="FAD/NAD-bd_sf"/>
</dbReference>
<gene>
    <name evidence="5" type="ORF">PVAG01_10869</name>
</gene>
<dbReference type="Pfam" id="PF00743">
    <property type="entry name" value="FMO-like"/>
    <property type="match status" value="2"/>
</dbReference>
<dbReference type="InterPro" id="IPR020946">
    <property type="entry name" value="Flavin_mOase-like"/>
</dbReference>
<keyword evidence="2" id="KW-0285">Flavoprotein</keyword>
<dbReference type="PANTHER" id="PTHR23023">
    <property type="entry name" value="DIMETHYLANILINE MONOOXYGENASE"/>
    <property type="match status" value="1"/>
</dbReference>
<sequence>MARPAVESVAIIGAGPAGAIAVDALAQEQAFNWIRVFERREKAGGCWIADPEDHVQQLPDLEKIAARVPDEPLAIPEKLPTRAPHNKQYRFAETSIYPHLETNIDADAMSFSQEPMPAVRSELTIQRHGEASPFRHWKIIEDYIQSLLNRNGYADLVSYNTTVELISKDAATQKWIVVLRRPVQGKEEEEDEWWTESFDAIVVAAGHYTVPYIPSTPGLAEFLKAYPGSVEHSKSWRSVSKYAGKKVVVVGASISGTDISFALAPVVQHPLHAVVRGKYHPYFFDWAFQHPNIERRPPISHISVENRTVTFEDGSSIQDVDHIIFGTGYTWTLPFLPPLAKTIRNNRLPNLWQHVFWNEDPSLTFVGAVAAGFTFKVFEWQAVLAARYLAGRIPVPDKEGMQEWEERRIAYKGDGVPFTALYPDFEEYFEEVRALAGEPTSNGKGRKLPAWEKHWREGFDAGHLLRIDMWKRGNEEARKALLSEQQRSGEKDGQQQVFVQAVDDGNDIRV</sequence>
<comment type="caution">
    <text evidence="5">The sequence shown here is derived from an EMBL/GenBank/DDBJ whole genome shotgun (WGS) entry which is preliminary data.</text>
</comment>
<organism evidence="5 6">
    <name type="scientific">Phlyctema vagabunda</name>
    <dbReference type="NCBI Taxonomy" id="108571"/>
    <lineage>
        <taxon>Eukaryota</taxon>
        <taxon>Fungi</taxon>
        <taxon>Dikarya</taxon>
        <taxon>Ascomycota</taxon>
        <taxon>Pezizomycotina</taxon>
        <taxon>Leotiomycetes</taxon>
        <taxon>Helotiales</taxon>
        <taxon>Dermateaceae</taxon>
        <taxon>Phlyctema</taxon>
    </lineage>
</organism>
<dbReference type="Gene3D" id="3.50.50.60">
    <property type="entry name" value="FAD/NAD(P)-binding domain"/>
    <property type="match status" value="2"/>
</dbReference>
<keyword evidence="4" id="KW-0560">Oxidoreductase</keyword>
<evidence type="ECO:0000256" key="1">
    <source>
        <dbReference type="ARBA" id="ARBA00009183"/>
    </source>
</evidence>
<proteinExistence type="inferred from homology"/>
<dbReference type="GO" id="GO:0004497">
    <property type="term" value="F:monooxygenase activity"/>
    <property type="evidence" value="ECO:0007669"/>
    <property type="project" value="UniProtKB-KW"/>
</dbReference>
<dbReference type="InterPro" id="IPR050346">
    <property type="entry name" value="FMO-like"/>
</dbReference>
<name>A0ABR4P3H6_9HELO</name>
<protein>
    <submittedName>
        <fullName evidence="5">Dimethylaniline monooxygenase (N-oxide forming)</fullName>
    </submittedName>
</protein>
<evidence type="ECO:0000313" key="6">
    <source>
        <dbReference type="Proteomes" id="UP001629113"/>
    </source>
</evidence>
<reference evidence="5 6" key="1">
    <citation type="submission" date="2024-06" db="EMBL/GenBank/DDBJ databases">
        <title>Complete genome of Phlyctema vagabunda strain 19-DSS-EL-015.</title>
        <authorList>
            <person name="Fiorenzani C."/>
        </authorList>
    </citation>
    <scope>NUCLEOTIDE SEQUENCE [LARGE SCALE GENOMIC DNA]</scope>
    <source>
        <strain evidence="5 6">19-DSS-EL-015</strain>
    </source>
</reference>
<keyword evidence="5" id="KW-0503">Monooxygenase</keyword>
<keyword evidence="6" id="KW-1185">Reference proteome</keyword>
<evidence type="ECO:0000256" key="2">
    <source>
        <dbReference type="ARBA" id="ARBA00022630"/>
    </source>
</evidence>
<dbReference type="PRINTS" id="PR00419">
    <property type="entry name" value="ADXRDTASE"/>
</dbReference>
<evidence type="ECO:0000313" key="5">
    <source>
        <dbReference type="EMBL" id="KAL3417859.1"/>
    </source>
</evidence>
<evidence type="ECO:0000256" key="3">
    <source>
        <dbReference type="ARBA" id="ARBA00022827"/>
    </source>
</evidence>
<dbReference type="SUPFAM" id="SSF51905">
    <property type="entry name" value="FAD/NAD(P)-binding domain"/>
    <property type="match status" value="2"/>
</dbReference>
<dbReference type="Proteomes" id="UP001629113">
    <property type="component" value="Unassembled WGS sequence"/>
</dbReference>
<dbReference type="EMBL" id="JBFCZG010000010">
    <property type="protein sequence ID" value="KAL3417859.1"/>
    <property type="molecule type" value="Genomic_DNA"/>
</dbReference>
<accession>A0ABR4P3H6</accession>
<keyword evidence="3" id="KW-0274">FAD</keyword>
<comment type="similarity">
    <text evidence="1">Belongs to the FMO family.</text>
</comment>